<evidence type="ECO:0000313" key="1">
    <source>
        <dbReference type="EMBL" id="KAI8536849.1"/>
    </source>
</evidence>
<gene>
    <name evidence="1" type="ORF">RHMOL_Rhmol10G0288100</name>
</gene>
<keyword evidence="2" id="KW-1185">Reference proteome</keyword>
<name>A0ACC0M7I1_RHOML</name>
<dbReference type="EMBL" id="CM046397">
    <property type="protein sequence ID" value="KAI8536849.1"/>
    <property type="molecule type" value="Genomic_DNA"/>
</dbReference>
<evidence type="ECO:0000313" key="2">
    <source>
        <dbReference type="Proteomes" id="UP001062846"/>
    </source>
</evidence>
<dbReference type="Proteomes" id="UP001062846">
    <property type="component" value="Chromosome 10"/>
</dbReference>
<sequence length="372" mass="42251">MYCINKVKKPLYSATAMGKSYELMVVTGYKGTCGGVGCWPGVIKCEGFGCVSEIERAHLNCFPKVGEIRADGLMVKKKSFFYHLPDSLPIKHVFQGAKGTWFIHIEVCSRRVSDKSGVMMKYFSDYEEVTVCSNYTSRAYKSRHREQMKAATDGNCLEAKASAMPQFTPKTPPRSFPSMLPTDLSCKTSRNNIKRPDVGKRLVVASNKLGISASKRFSCWVGAEKIVTLSLEDFWTKSPVNISFRWRLETLLRLGFWSGYHSYAVHYASTEVYRKSHFGETNQLFGMMCWVVWDFNNPVSQVKQKSFFGHLPDSFVAHKACFPRRERNMVLFTWKCVLGGFLIIKLCLQECPAAQIKDQTSKILVSTLTTRR</sequence>
<organism evidence="1 2">
    <name type="scientific">Rhododendron molle</name>
    <name type="common">Chinese azalea</name>
    <name type="synonym">Azalea mollis</name>
    <dbReference type="NCBI Taxonomy" id="49168"/>
    <lineage>
        <taxon>Eukaryota</taxon>
        <taxon>Viridiplantae</taxon>
        <taxon>Streptophyta</taxon>
        <taxon>Embryophyta</taxon>
        <taxon>Tracheophyta</taxon>
        <taxon>Spermatophyta</taxon>
        <taxon>Magnoliopsida</taxon>
        <taxon>eudicotyledons</taxon>
        <taxon>Gunneridae</taxon>
        <taxon>Pentapetalae</taxon>
        <taxon>asterids</taxon>
        <taxon>Ericales</taxon>
        <taxon>Ericaceae</taxon>
        <taxon>Ericoideae</taxon>
        <taxon>Rhodoreae</taxon>
        <taxon>Rhododendron</taxon>
    </lineage>
</organism>
<proteinExistence type="predicted"/>
<protein>
    <submittedName>
        <fullName evidence="1">Uncharacterized protein</fullName>
    </submittedName>
</protein>
<comment type="caution">
    <text evidence="1">The sequence shown here is derived from an EMBL/GenBank/DDBJ whole genome shotgun (WGS) entry which is preliminary data.</text>
</comment>
<accession>A0ACC0M7I1</accession>
<reference evidence="1" key="1">
    <citation type="submission" date="2022-02" db="EMBL/GenBank/DDBJ databases">
        <title>Plant Genome Project.</title>
        <authorList>
            <person name="Zhang R.-G."/>
        </authorList>
    </citation>
    <scope>NUCLEOTIDE SEQUENCE</scope>
    <source>
        <strain evidence="1">AT1</strain>
    </source>
</reference>